<feature type="transmembrane region" description="Helical" evidence="2">
    <location>
        <begin position="50"/>
        <end position="68"/>
    </location>
</feature>
<feature type="region of interest" description="Disordered" evidence="1">
    <location>
        <begin position="76"/>
        <end position="96"/>
    </location>
</feature>
<dbReference type="AlphaFoldDB" id="A0A1E7XC85"/>
<dbReference type="STRING" id="481719.LASUN_16320"/>
<gene>
    <name evidence="3" type="ORF">LASUN_16320</name>
</gene>
<feature type="transmembrane region" description="Helical" evidence="2">
    <location>
        <begin position="6"/>
        <end position="29"/>
    </location>
</feature>
<evidence type="ECO:0000256" key="1">
    <source>
        <dbReference type="SAM" id="MobiDB-lite"/>
    </source>
</evidence>
<comment type="caution">
    <text evidence="3">The sequence shown here is derived from an EMBL/GenBank/DDBJ whole genome shotgun (WGS) entry which is preliminary data.</text>
</comment>
<evidence type="ECO:0000313" key="4">
    <source>
        <dbReference type="Proteomes" id="UP000177010"/>
    </source>
</evidence>
<keyword evidence="2" id="KW-0812">Transmembrane</keyword>
<protein>
    <submittedName>
        <fullName evidence="3">Uncharacterized protein</fullName>
    </submittedName>
</protein>
<reference evidence="3 4" key="1">
    <citation type="submission" date="2016-09" db="EMBL/GenBank/DDBJ databases">
        <title>Genome Sequence of Lactobacillus sunkii Strain CG01.</title>
        <authorList>
            <person name="Poehlein A."/>
            <person name="Gabris C."/>
            <person name="Bengelsdorf F.R."/>
            <person name="Duerre P."/>
            <person name="Daniel R."/>
        </authorList>
    </citation>
    <scope>NUCLEOTIDE SEQUENCE [LARGE SCALE GENOMIC DNA]</scope>
    <source>
        <strain evidence="3 4">CG_D</strain>
    </source>
</reference>
<name>A0A1E7XC85_9LACO</name>
<evidence type="ECO:0000313" key="3">
    <source>
        <dbReference type="EMBL" id="OFA10725.1"/>
    </source>
</evidence>
<accession>A0A1E7XC85</accession>
<dbReference type="RefSeq" id="WP_070368039.1">
    <property type="nucleotide sequence ID" value="NZ_JAZHVW010000003.1"/>
</dbReference>
<keyword evidence="2" id="KW-1133">Transmembrane helix</keyword>
<dbReference type="Proteomes" id="UP000177010">
    <property type="component" value="Unassembled WGS sequence"/>
</dbReference>
<dbReference type="EMBL" id="MIQE01000014">
    <property type="protein sequence ID" value="OFA10725.1"/>
    <property type="molecule type" value="Genomic_DNA"/>
</dbReference>
<sequence>MQFLTNLLAIILTISFFLAILGTIAIMIVQQRQKTNADFRPKHDWKHFTLYTLLTFVVSFALFSFTSANTPDAKKEASQESSISVRRASSRKVKKQEQAARQSSLKAIKASSVSQKKAAKASSIKENKDEKKLEKKTRAKNIKKNFVAYKTDLSQLSSKTKNAITHAYYSKISGGAVIVINNEILNSSDSVVRSTVHSAWKIGQNVYNNNSPLPDSVSYMVTVQDEGGDQLAHTSMFGSFKYDGQ</sequence>
<keyword evidence="2" id="KW-0472">Membrane</keyword>
<proteinExistence type="predicted"/>
<evidence type="ECO:0000256" key="2">
    <source>
        <dbReference type="SAM" id="Phobius"/>
    </source>
</evidence>
<organism evidence="3 4">
    <name type="scientific">Lentilactobacillus sunkii</name>
    <dbReference type="NCBI Taxonomy" id="481719"/>
    <lineage>
        <taxon>Bacteria</taxon>
        <taxon>Bacillati</taxon>
        <taxon>Bacillota</taxon>
        <taxon>Bacilli</taxon>
        <taxon>Lactobacillales</taxon>
        <taxon>Lactobacillaceae</taxon>
        <taxon>Lentilactobacillus</taxon>
    </lineage>
</organism>